<reference evidence="3" key="1">
    <citation type="journal article" date="2014" name="Int. J. Syst. Evol. Microbiol.">
        <title>Complete genome sequence of Corynebacterium casei LMG S-19264T (=DSM 44701T), isolated from a smear-ripened cheese.</title>
        <authorList>
            <consortium name="US DOE Joint Genome Institute (JGI-PGF)"/>
            <person name="Walter F."/>
            <person name="Albersmeier A."/>
            <person name="Kalinowski J."/>
            <person name="Ruckert C."/>
        </authorList>
    </citation>
    <scope>NUCLEOTIDE SEQUENCE</scope>
    <source>
        <strain evidence="3">CGMCC 1.15448</strain>
    </source>
</reference>
<keyword evidence="4" id="KW-1185">Reference proteome</keyword>
<dbReference type="PANTHER" id="PTHR38432:SF1">
    <property type="entry name" value="TELA-LIKE PROTEIN SAOUHSC_01408"/>
    <property type="match status" value="1"/>
</dbReference>
<protein>
    <submittedName>
        <fullName evidence="3">Tellurite resistance protein</fullName>
    </submittedName>
</protein>
<dbReference type="PANTHER" id="PTHR38432">
    <property type="entry name" value="TELA-LIKE PROTEIN SAOUHSC_01408"/>
    <property type="match status" value="1"/>
</dbReference>
<evidence type="ECO:0000256" key="2">
    <source>
        <dbReference type="PIRNR" id="PIRNR026508"/>
    </source>
</evidence>
<reference evidence="3" key="2">
    <citation type="submission" date="2020-09" db="EMBL/GenBank/DDBJ databases">
        <authorList>
            <person name="Sun Q."/>
            <person name="Zhou Y."/>
        </authorList>
    </citation>
    <scope>NUCLEOTIDE SEQUENCE</scope>
    <source>
        <strain evidence="3">CGMCC 1.15448</strain>
    </source>
</reference>
<dbReference type="RefSeq" id="WP_188932633.1">
    <property type="nucleotide sequence ID" value="NZ_BMJC01000003.1"/>
</dbReference>
<dbReference type="Proteomes" id="UP000607559">
    <property type="component" value="Unassembled WGS sequence"/>
</dbReference>
<dbReference type="AlphaFoldDB" id="A0A8J2XRP1"/>
<proteinExistence type="inferred from homology"/>
<dbReference type="EMBL" id="BMJC01000003">
    <property type="protein sequence ID" value="GGB03003.1"/>
    <property type="molecule type" value="Genomic_DNA"/>
</dbReference>
<accession>A0A8J2XRP1</accession>
<gene>
    <name evidence="3" type="ORF">GCM10011511_27860</name>
</gene>
<name>A0A8J2XRP1_9BACT</name>
<sequence>MSDTNMPVPLSQGNANLDITKFTPEEMTRVETIRQQINLEDSQAIITYGVGAQREISTFADTILGEVRNKDSGYVGDIMTNLLTHIKKVDVNGLEIKGGFLSRIPILSSFFNSVKKFIAGYDKLSVQIEKITDQLDNARMGLLRDITLLDNMFVKNQDYRKNLEAYIAAGQLKIHELQTTTLPALRAKAGETKDALDAQRYNDFSQTLNRFEKKVYDLNLSHVISIQTGPQIRLIQNGNQALVEKIQSSILNTIPLWKNQMVIAITLLRQRNSLELQKEVTKTTNELLTKNSQLLKEGTIEIAKESESGIVEIETLKKVNNDLISTIEETLKIQAEGKIKRQQAETELVRLESDLKDKLLSLKS</sequence>
<dbReference type="PIRSF" id="PIRSF026508">
    <property type="entry name" value="TelA"/>
    <property type="match status" value="1"/>
</dbReference>
<evidence type="ECO:0000313" key="4">
    <source>
        <dbReference type="Proteomes" id="UP000607559"/>
    </source>
</evidence>
<comment type="similarity">
    <text evidence="1 2">Belongs to the TelA family.</text>
</comment>
<dbReference type="InterPro" id="IPR008863">
    <property type="entry name" value="Toxic_anion-R_TelA"/>
</dbReference>
<evidence type="ECO:0000256" key="1">
    <source>
        <dbReference type="ARBA" id="ARBA00005541"/>
    </source>
</evidence>
<organism evidence="3 4">
    <name type="scientific">Puia dinghuensis</name>
    <dbReference type="NCBI Taxonomy" id="1792502"/>
    <lineage>
        <taxon>Bacteria</taxon>
        <taxon>Pseudomonadati</taxon>
        <taxon>Bacteroidota</taxon>
        <taxon>Chitinophagia</taxon>
        <taxon>Chitinophagales</taxon>
        <taxon>Chitinophagaceae</taxon>
        <taxon>Puia</taxon>
    </lineage>
</organism>
<comment type="caution">
    <text evidence="3">The sequence shown here is derived from an EMBL/GenBank/DDBJ whole genome shotgun (WGS) entry which is preliminary data.</text>
</comment>
<dbReference type="Pfam" id="PF05816">
    <property type="entry name" value="TelA"/>
    <property type="match status" value="1"/>
</dbReference>
<evidence type="ECO:0000313" key="3">
    <source>
        <dbReference type="EMBL" id="GGB03003.1"/>
    </source>
</evidence>